<feature type="transmembrane region" description="Helical" evidence="9">
    <location>
        <begin position="167"/>
        <end position="186"/>
    </location>
</feature>
<feature type="transmembrane region" description="Helical" evidence="9">
    <location>
        <begin position="59"/>
        <end position="80"/>
    </location>
</feature>
<keyword evidence="6 9" id="KW-1133">Transmembrane helix</keyword>
<feature type="transmembrane region" description="Helical" evidence="9">
    <location>
        <begin position="101"/>
        <end position="122"/>
    </location>
</feature>
<evidence type="ECO:0000256" key="6">
    <source>
        <dbReference type="ARBA" id="ARBA00022989"/>
    </source>
</evidence>
<dbReference type="PANTHER" id="PTHR30574">
    <property type="entry name" value="INNER MEMBRANE PROTEIN YEDE"/>
    <property type="match status" value="1"/>
</dbReference>
<organism evidence="10 11">
    <name type="scientific">Microlunatus soli</name>
    <dbReference type="NCBI Taxonomy" id="630515"/>
    <lineage>
        <taxon>Bacteria</taxon>
        <taxon>Bacillati</taxon>
        <taxon>Actinomycetota</taxon>
        <taxon>Actinomycetes</taxon>
        <taxon>Propionibacteriales</taxon>
        <taxon>Propionibacteriaceae</taxon>
        <taxon>Microlunatus</taxon>
    </lineage>
</organism>
<dbReference type="OrthoDB" id="9794165at2"/>
<dbReference type="EMBL" id="LT629772">
    <property type="protein sequence ID" value="SDR89093.1"/>
    <property type="molecule type" value="Genomic_DNA"/>
</dbReference>
<protein>
    <submittedName>
        <fullName evidence="10">Uncharacterized protein</fullName>
    </submittedName>
</protein>
<dbReference type="STRING" id="630515.SAMN04489812_0224"/>
<feature type="transmembrane region" description="Helical" evidence="9">
    <location>
        <begin position="206"/>
        <end position="224"/>
    </location>
</feature>
<keyword evidence="3" id="KW-1003">Cell membrane</keyword>
<evidence type="ECO:0000256" key="3">
    <source>
        <dbReference type="ARBA" id="ARBA00022475"/>
    </source>
</evidence>
<dbReference type="InterPro" id="IPR007272">
    <property type="entry name" value="Sulf_transp_TsuA/YedE"/>
</dbReference>
<comment type="similarity">
    <text evidence="8">Belongs to the TsuA/YedE (TC 9.B.102) family.</text>
</comment>
<accession>A0A1H1MQF0</accession>
<keyword evidence="2" id="KW-0813">Transport</keyword>
<proteinExistence type="inferred from homology"/>
<evidence type="ECO:0000256" key="2">
    <source>
        <dbReference type="ARBA" id="ARBA00022448"/>
    </source>
</evidence>
<evidence type="ECO:0000256" key="5">
    <source>
        <dbReference type="ARBA" id="ARBA00022692"/>
    </source>
</evidence>
<keyword evidence="4" id="KW-0997">Cell inner membrane</keyword>
<feature type="transmembrane region" description="Helical" evidence="9">
    <location>
        <begin position="255"/>
        <end position="288"/>
    </location>
</feature>
<feature type="transmembrane region" description="Helical" evidence="9">
    <location>
        <begin position="388"/>
        <end position="405"/>
    </location>
</feature>
<evidence type="ECO:0000256" key="7">
    <source>
        <dbReference type="ARBA" id="ARBA00023136"/>
    </source>
</evidence>
<evidence type="ECO:0000256" key="1">
    <source>
        <dbReference type="ARBA" id="ARBA00004429"/>
    </source>
</evidence>
<evidence type="ECO:0000256" key="9">
    <source>
        <dbReference type="SAM" id="Phobius"/>
    </source>
</evidence>
<dbReference type="PANTHER" id="PTHR30574:SF1">
    <property type="entry name" value="SULPHUR TRANSPORT DOMAIN-CONTAINING PROTEIN"/>
    <property type="match status" value="1"/>
</dbReference>
<evidence type="ECO:0000313" key="10">
    <source>
        <dbReference type="EMBL" id="SDR89093.1"/>
    </source>
</evidence>
<dbReference type="GO" id="GO:0005886">
    <property type="term" value="C:plasma membrane"/>
    <property type="evidence" value="ECO:0007669"/>
    <property type="project" value="UniProtKB-SubCell"/>
</dbReference>
<keyword evidence="11" id="KW-1185">Reference proteome</keyword>
<feature type="transmembrane region" description="Helical" evidence="9">
    <location>
        <begin position="327"/>
        <end position="345"/>
    </location>
</feature>
<dbReference type="Pfam" id="PF04143">
    <property type="entry name" value="Sulf_transp"/>
    <property type="match status" value="1"/>
</dbReference>
<evidence type="ECO:0000256" key="8">
    <source>
        <dbReference type="ARBA" id="ARBA00035655"/>
    </source>
</evidence>
<keyword evidence="7 9" id="KW-0472">Membrane</keyword>
<name>A0A1H1MQF0_9ACTN</name>
<dbReference type="Proteomes" id="UP000199103">
    <property type="component" value="Chromosome I"/>
</dbReference>
<evidence type="ECO:0000313" key="11">
    <source>
        <dbReference type="Proteomes" id="UP000199103"/>
    </source>
</evidence>
<evidence type="ECO:0000256" key="4">
    <source>
        <dbReference type="ARBA" id="ARBA00022519"/>
    </source>
</evidence>
<gene>
    <name evidence="10" type="ORF">SAMN04489812_0224</name>
</gene>
<feature type="transmembrane region" description="Helical" evidence="9">
    <location>
        <begin position="134"/>
        <end position="160"/>
    </location>
</feature>
<dbReference type="RefSeq" id="WP_091518537.1">
    <property type="nucleotide sequence ID" value="NZ_LT629772.1"/>
</dbReference>
<feature type="transmembrane region" description="Helical" evidence="9">
    <location>
        <begin position="35"/>
        <end position="53"/>
    </location>
</feature>
<feature type="transmembrane region" description="Helical" evidence="9">
    <location>
        <begin position="357"/>
        <end position="382"/>
    </location>
</feature>
<reference evidence="10 11" key="1">
    <citation type="submission" date="2016-10" db="EMBL/GenBank/DDBJ databases">
        <authorList>
            <person name="de Groot N.N."/>
        </authorList>
    </citation>
    <scope>NUCLEOTIDE SEQUENCE [LARGE SCALE GENOMIC DNA]</scope>
    <source>
        <strain evidence="10 11">DSM 21800</strain>
    </source>
</reference>
<keyword evidence="5 9" id="KW-0812">Transmembrane</keyword>
<comment type="subcellular location">
    <subcellularLocation>
        <location evidence="1">Cell inner membrane</location>
        <topology evidence="1">Multi-pass membrane protein</topology>
    </subcellularLocation>
</comment>
<sequence length="423" mass="43306">MTSLLDHPLISRVTTPGLTSQAPPRPAAAGPVKRVPLIIAAILGIGLIIWVGTQHGAKYAALLSVGLLLGFALFHSRFGFTSAWRQLLAVGNSAGLRAHTLLIGTAASVVMLIAASGIGLFGSTPVVKATPIGLPLFVGAALFAIGMQLGGACASGTLFAVGSGQSAILITLFGFIVGSVIYTAVYPAVQNWPEIPGVLLSDHVTWFGSWAITIAALIAIAVIARRVQNRRTPPPTGAAPSATGAARIIRGSWPLLVGAVVLGLLAGAVLLVSGSTWGVTFAFALWGAKFLQLIGLHPETWAFWQEAKNAQALSASAWTDKTTLTDVGIMIGAALASALAGAWTLRASIPWRTVVAAILGGICMGFGARLAGGCNIGAYLSGISVGNLSGWIWAVFALGGTWVGLKLRPLFGLGNPAPTDSIC</sequence>
<dbReference type="AlphaFoldDB" id="A0A1H1MQF0"/>